<gene>
    <name evidence="14" type="ORF">ACHAW5_007372</name>
</gene>
<feature type="region of interest" description="Disordered" evidence="13">
    <location>
        <begin position="1"/>
        <end position="21"/>
    </location>
</feature>
<comment type="subcellular location">
    <subcellularLocation>
        <location evidence="2">Cytoplasm</location>
        <location evidence="2">Cytoskeleton</location>
        <location evidence="2">Flagellum axoneme</location>
    </subcellularLocation>
</comment>
<evidence type="ECO:0000313" key="15">
    <source>
        <dbReference type="Proteomes" id="UP001530315"/>
    </source>
</evidence>
<evidence type="ECO:0000256" key="8">
    <source>
        <dbReference type="ARBA" id="ARBA00023212"/>
    </source>
</evidence>
<organism evidence="14 15">
    <name type="scientific">Stephanodiscus triporus</name>
    <dbReference type="NCBI Taxonomy" id="2934178"/>
    <lineage>
        <taxon>Eukaryota</taxon>
        <taxon>Sar</taxon>
        <taxon>Stramenopiles</taxon>
        <taxon>Ochrophyta</taxon>
        <taxon>Bacillariophyta</taxon>
        <taxon>Coscinodiscophyceae</taxon>
        <taxon>Thalassiosirophycidae</taxon>
        <taxon>Stephanodiscales</taxon>
        <taxon>Stephanodiscaceae</taxon>
        <taxon>Stephanodiscus</taxon>
    </lineage>
</organism>
<evidence type="ECO:0000313" key="14">
    <source>
        <dbReference type="EMBL" id="KAL3778881.1"/>
    </source>
</evidence>
<keyword evidence="4" id="KW-0963">Cytoplasm</keyword>
<sequence length="180" mass="20425">MPPKNKKAPKKGNNDDLDGIPIALPEDRIKHLESQTQALEMQLAYRSEDTANTVAECDAIREELADATQKYESERKMSIDVARSMTRQYKGMQEDLLNKINDRERCIEALKDELETLKAAHTKQIADKDDVIQQKDANAAKKRNEVEDLCRHFANLIAEARLRIVAFTQDKELGSVKTTA</sequence>
<evidence type="ECO:0000256" key="2">
    <source>
        <dbReference type="ARBA" id="ARBA00004611"/>
    </source>
</evidence>
<evidence type="ECO:0000256" key="4">
    <source>
        <dbReference type="ARBA" id="ARBA00022490"/>
    </source>
</evidence>
<evidence type="ECO:0000256" key="5">
    <source>
        <dbReference type="ARBA" id="ARBA00022846"/>
    </source>
</evidence>
<dbReference type="InterPro" id="IPR033585">
    <property type="entry name" value="DRC12-like"/>
</dbReference>
<comment type="similarity">
    <text evidence="10">Belongs to the DRC12 family.</text>
</comment>
<comment type="subunit">
    <text evidence="3">Component of the nexin-dynein regulatory complex (N-DRC).</text>
</comment>
<dbReference type="PANTHER" id="PTHR28656">
    <property type="entry name" value="COILED-COIL DOMAIN-CONTAINING PROTEIN 153"/>
    <property type="match status" value="1"/>
</dbReference>
<comment type="function">
    <text evidence="1">Component of the nexin-dynein regulatory complex (N-DRC), a key regulator of ciliary/flagellar motility which maintains the alignment and integrity of the distal axoneme and regulates microtubule sliding in motile axonemes.</text>
</comment>
<proteinExistence type="inferred from homology"/>
<keyword evidence="8" id="KW-0206">Cytoskeleton</keyword>
<accession>A0ABD3NVD1</accession>
<keyword evidence="5" id="KW-0282">Flagellum</keyword>
<evidence type="ECO:0000256" key="12">
    <source>
        <dbReference type="SAM" id="Coils"/>
    </source>
</evidence>
<evidence type="ECO:0000256" key="10">
    <source>
        <dbReference type="ARBA" id="ARBA00044754"/>
    </source>
</evidence>
<dbReference type="Gene3D" id="1.20.5.1160">
    <property type="entry name" value="Vasodilator-stimulated phosphoprotein"/>
    <property type="match status" value="1"/>
</dbReference>
<keyword evidence="9" id="KW-0966">Cell projection</keyword>
<keyword evidence="7" id="KW-0969">Cilium</keyword>
<evidence type="ECO:0000256" key="3">
    <source>
        <dbReference type="ARBA" id="ARBA00011248"/>
    </source>
</evidence>
<dbReference type="EMBL" id="JALLAZ020001195">
    <property type="protein sequence ID" value="KAL3778881.1"/>
    <property type="molecule type" value="Genomic_DNA"/>
</dbReference>
<evidence type="ECO:0000256" key="9">
    <source>
        <dbReference type="ARBA" id="ARBA00023273"/>
    </source>
</evidence>
<evidence type="ECO:0000256" key="11">
    <source>
        <dbReference type="ARBA" id="ARBA00044800"/>
    </source>
</evidence>
<dbReference type="Proteomes" id="UP001530315">
    <property type="component" value="Unassembled WGS sequence"/>
</dbReference>
<dbReference type="AlphaFoldDB" id="A0ABD3NVD1"/>
<evidence type="ECO:0000256" key="7">
    <source>
        <dbReference type="ARBA" id="ARBA00023069"/>
    </source>
</evidence>
<keyword evidence="6 12" id="KW-0175">Coiled coil</keyword>
<evidence type="ECO:0000256" key="6">
    <source>
        <dbReference type="ARBA" id="ARBA00023054"/>
    </source>
</evidence>
<comment type="caution">
    <text evidence="14">The sequence shown here is derived from an EMBL/GenBank/DDBJ whole genome shotgun (WGS) entry which is preliminary data.</text>
</comment>
<evidence type="ECO:0000256" key="13">
    <source>
        <dbReference type="SAM" id="MobiDB-lite"/>
    </source>
</evidence>
<evidence type="ECO:0000256" key="1">
    <source>
        <dbReference type="ARBA" id="ARBA00003029"/>
    </source>
</evidence>
<feature type="compositionally biased region" description="Basic residues" evidence="13">
    <location>
        <begin position="1"/>
        <end position="10"/>
    </location>
</feature>
<protein>
    <recommendedName>
        <fullName evidence="11">Dynein regulatory complex protein 12</fullName>
    </recommendedName>
</protein>
<dbReference type="PANTHER" id="PTHR28656:SF1">
    <property type="entry name" value="COILED-COIL DOMAIN-CONTAINING PROTEIN 153"/>
    <property type="match status" value="1"/>
</dbReference>
<name>A0ABD3NVD1_9STRA</name>
<feature type="coiled-coil region" evidence="12">
    <location>
        <begin position="57"/>
        <end position="127"/>
    </location>
</feature>
<reference evidence="14 15" key="1">
    <citation type="submission" date="2024-10" db="EMBL/GenBank/DDBJ databases">
        <title>Updated reference genomes for cyclostephanoid diatoms.</title>
        <authorList>
            <person name="Roberts W.R."/>
            <person name="Alverson A.J."/>
        </authorList>
    </citation>
    <scope>NUCLEOTIDE SEQUENCE [LARGE SCALE GENOMIC DNA]</scope>
    <source>
        <strain evidence="14 15">AJA276-08</strain>
    </source>
</reference>
<keyword evidence="15" id="KW-1185">Reference proteome</keyword>